<sequence>MIRSGMSTGHLARNRQPTAGCRLAVVLQMVEDWNSLLVSLVFSYLIINNVQVPCRGVYTFLHYFLCYCFSIRIRICAFCRC</sequence>
<proteinExistence type="predicted"/>
<keyword evidence="2" id="KW-1185">Reference proteome</keyword>
<protein>
    <submittedName>
        <fullName evidence="1">Uncharacterized protein</fullName>
    </submittedName>
</protein>
<dbReference type="Proteomes" id="UP000000768">
    <property type="component" value="Chromosome 2"/>
</dbReference>
<dbReference type="EMBL" id="CM000761">
    <property type="protein sequence ID" value="KXG34271.1"/>
    <property type="molecule type" value="Genomic_DNA"/>
</dbReference>
<reference evidence="2" key="2">
    <citation type="journal article" date="2018" name="Plant J.">
        <title>The Sorghum bicolor reference genome: improved assembly, gene annotations, a transcriptome atlas, and signatures of genome organization.</title>
        <authorList>
            <person name="McCormick R.F."/>
            <person name="Truong S.K."/>
            <person name="Sreedasyam A."/>
            <person name="Jenkins J."/>
            <person name="Shu S."/>
            <person name="Sims D."/>
            <person name="Kennedy M."/>
            <person name="Amirebrahimi M."/>
            <person name="Weers B.D."/>
            <person name="McKinley B."/>
            <person name="Mattison A."/>
            <person name="Morishige D.T."/>
            <person name="Grimwood J."/>
            <person name="Schmutz J."/>
            <person name="Mullet J.E."/>
        </authorList>
    </citation>
    <scope>NUCLEOTIDE SEQUENCE [LARGE SCALE GENOMIC DNA]</scope>
    <source>
        <strain evidence="2">cv. BTx623</strain>
    </source>
</reference>
<name>A0A1B6Q8M7_SORBI</name>
<evidence type="ECO:0000313" key="1">
    <source>
        <dbReference type="EMBL" id="KXG34271.1"/>
    </source>
</evidence>
<accession>A0A1B6Q8M7</accession>
<organism evidence="1 2">
    <name type="scientific">Sorghum bicolor</name>
    <name type="common">Sorghum</name>
    <name type="synonym">Sorghum vulgare</name>
    <dbReference type="NCBI Taxonomy" id="4558"/>
    <lineage>
        <taxon>Eukaryota</taxon>
        <taxon>Viridiplantae</taxon>
        <taxon>Streptophyta</taxon>
        <taxon>Embryophyta</taxon>
        <taxon>Tracheophyta</taxon>
        <taxon>Spermatophyta</taxon>
        <taxon>Magnoliopsida</taxon>
        <taxon>Liliopsida</taxon>
        <taxon>Poales</taxon>
        <taxon>Poaceae</taxon>
        <taxon>PACMAD clade</taxon>
        <taxon>Panicoideae</taxon>
        <taxon>Andropogonodae</taxon>
        <taxon>Andropogoneae</taxon>
        <taxon>Sorghinae</taxon>
        <taxon>Sorghum</taxon>
    </lineage>
</organism>
<dbReference type="Gramene" id="KXG34271">
    <property type="protein sequence ID" value="KXG34271"/>
    <property type="gene ID" value="SORBI_3002G007900"/>
</dbReference>
<dbReference type="AlphaFoldDB" id="A0A1B6Q8M7"/>
<dbReference type="InParanoid" id="A0A1B6Q8M7"/>
<evidence type="ECO:0000313" key="2">
    <source>
        <dbReference type="Proteomes" id="UP000000768"/>
    </source>
</evidence>
<reference evidence="1 2" key="1">
    <citation type="journal article" date="2009" name="Nature">
        <title>The Sorghum bicolor genome and the diversification of grasses.</title>
        <authorList>
            <person name="Paterson A.H."/>
            <person name="Bowers J.E."/>
            <person name="Bruggmann R."/>
            <person name="Dubchak I."/>
            <person name="Grimwood J."/>
            <person name="Gundlach H."/>
            <person name="Haberer G."/>
            <person name="Hellsten U."/>
            <person name="Mitros T."/>
            <person name="Poliakov A."/>
            <person name="Schmutz J."/>
            <person name="Spannagl M."/>
            <person name="Tang H."/>
            <person name="Wang X."/>
            <person name="Wicker T."/>
            <person name="Bharti A.K."/>
            <person name="Chapman J."/>
            <person name="Feltus F.A."/>
            <person name="Gowik U."/>
            <person name="Grigoriev I.V."/>
            <person name="Lyons E."/>
            <person name="Maher C.A."/>
            <person name="Martis M."/>
            <person name="Narechania A."/>
            <person name="Otillar R.P."/>
            <person name="Penning B.W."/>
            <person name="Salamov A.A."/>
            <person name="Wang Y."/>
            <person name="Zhang L."/>
            <person name="Carpita N.C."/>
            <person name="Freeling M."/>
            <person name="Gingle A.R."/>
            <person name="Hash C.T."/>
            <person name="Keller B."/>
            <person name="Klein P."/>
            <person name="Kresovich S."/>
            <person name="McCann M.C."/>
            <person name="Ming R."/>
            <person name="Peterson D.G."/>
            <person name="Mehboob-ur-Rahman"/>
            <person name="Ware D."/>
            <person name="Westhoff P."/>
            <person name="Mayer K.F."/>
            <person name="Messing J."/>
            <person name="Rokhsar D.S."/>
        </authorList>
    </citation>
    <scope>NUCLEOTIDE SEQUENCE [LARGE SCALE GENOMIC DNA]</scope>
    <source>
        <strain evidence="2">cv. BTx623</strain>
    </source>
</reference>
<gene>
    <name evidence="1" type="ORF">SORBI_3002G007900</name>
</gene>